<gene>
    <name evidence="3" type="ORF">ACFQFF_36780</name>
</gene>
<proteinExistence type="predicted"/>
<protein>
    <submittedName>
        <fullName evidence="3">Uncharacterized protein</fullName>
    </submittedName>
</protein>
<accession>A0ABW1Y8R6</accession>
<comment type="caution">
    <text evidence="3">The sequence shown here is derived from an EMBL/GenBank/DDBJ whole genome shotgun (WGS) entry which is preliminary data.</text>
</comment>
<evidence type="ECO:0000256" key="2">
    <source>
        <dbReference type="SAM" id="Phobius"/>
    </source>
</evidence>
<keyword evidence="2" id="KW-0472">Membrane</keyword>
<organism evidence="3 4">
    <name type="scientific">Streptomyces plicatus</name>
    <dbReference type="NCBI Taxonomy" id="1922"/>
    <lineage>
        <taxon>Bacteria</taxon>
        <taxon>Bacillati</taxon>
        <taxon>Actinomycetota</taxon>
        <taxon>Actinomycetes</taxon>
        <taxon>Kitasatosporales</taxon>
        <taxon>Streptomycetaceae</taxon>
        <taxon>Streptomyces</taxon>
        <taxon>Streptomyces rochei group</taxon>
    </lineage>
</organism>
<name>A0ABW1Y8R6_STRPL</name>
<feature type="region of interest" description="Disordered" evidence="1">
    <location>
        <begin position="122"/>
        <end position="144"/>
    </location>
</feature>
<feature type="transmembrane region" description="Helical" evidence="2">
    <location>
        <begin position="25"/>
        <end position="49"/>
    </location>
</feature>
<feature type="transmembrane region" description="Helical" evidence="2">
    <location>
        <begin position="61"/>
        <end position="80"/>
    </location>
</feature>
<keyword evidence="2" id="KW-0812">Transmembrane</keyword>
<evidence type="ECO:0000313" key="3">
    <source>
        <dbReference type="EMBL" id="MFC6506851.1"/>
    </source>
</evidence>
<reference evidence="4" key="1">
    <citation type="journal article" date="2019" name="Int. J. Syst. Evol. Microbiol.">
        <title>The Global Catalogue of Microorganisms (GCM) 10K type strain sequencing project: providing services to taxonomists for standard genome sequencing and annotation.</title>
        <authorList>
            <consortium name="The Broad Institute Genomics Platform"/>
            <consortium name="The Broad Institute Genome Sequencing Center for Infectious Disease"/>
            <person name="Wu L."/>
            <person name="Ma J."/>
        </authorList>
    </citation>
    <scope>NUCLEOTIDE SEQUENCE [LARGE SCALE GENOMIC DNA]</scope>
    <source>
        <strain evidence="4">JCM 4504</strain>
    </source>
</reference>
<evidence type="ECO:0000256" key="1">
    <source>
        <dbReference type="SAM" id="MobiDB-lite"/>
    </source>
</evidence>
<feature type="compositionally biased region" description="Polar residues" evidence="1">
    <location>
        <begin position="124"/>
        <end position="135"/>
    </location>
</feature>
<sequence length="156" mass="15988">MSETENAAVEAGVGTTDAAPAGTPLVGTALVVAVTVVTLWLGLLAWLAFHTDASEVTWSRLLVVLGSVEAVAFAAIGALFGTTVQRQRVADLAARTEAAESRANANETAALNGHRLAAAVQASRAPSSGSDTEQLSAEHRSGQDPLLELANRLFPG</sequence>
<keyword evidence="4" id="KW-1185">Reference proteome</keyword>
<evidence type="ECO:0000313" key="4">
    <source>
        <dbReference type="Proteomes" id="UP001596321"/>
    </source>
</evidence>
<keyword evidence="2" id="KW-1133">Transmembrane helix</keyword>
<dbReference type="Proteomes" id="UP001596321">
    <property type="component" value="Unassembled WGS sequence"/>
</dbReference>
<dbReference type="RefSeq" id="WP_109203843.1">
    <property type="nucleotide sequence ID" value="NZ_BMUJ01000028.1"/>
</dbReference>
<dbReference type="EMBL" id="JBHSUW010000002">
    <property type="protein sequence ID" value="MFC6506851.1"/>
    <property type="molecule type" value="Genomic_DNA"/>
</dbReference>